<sequence>MPGTGEGQRLPSASHWVRLGEVDVFRWLPARRAVTATHQPVNFGDQLALEIVRGMLRDRGRTPLEGDAGDGPPAARLLSVGSVLHFAEPGDVVWGAGINGKLRRPLGTTTIDVRSVRGPLTRAVLAEAGLDAPPVFGDPALLTPLLLPHLAGQREVTRPLSVIPNLNDLAALHGQRWLVQPTEPFAHVIGAILQSELVVASSLHGIVLAEAFGVPVRPLRSAAEHGFKYDDYAAGTGRAPFRFAATVEQALELGPMAPLDWDPSALVQAFPHDLWSGDRDRVLLGAGSGAAPYTR</sequence>
<evidence type="ECO:0000313" key="2">
    <source>
        <dbReference type="EMBL" id="GEK80760.1"/>
    </source>
</evidence>
<feature type="domain" description="Polysaccharide pyruvyl transferase" evidence="1">
    <location>
        <begin position="42"/>
        <end position="219"/>
    </location>
</feature>
<name>A0AA87USU8_9MICO</name>
<proteinExistence type="predicted"/>
<evidence type="ECO:0000259" key="1">
    <source>
        <dbReference type="Pfam" id="PF04230"/>
    </source>
</evidence>
<protein>
    <submittedName>
        <fullName evidence="2">GumL protein</fullName>
    </submittedName>
</protein>
<comment type="caution">
    <text evidence="2">The sequence shown here is derived from an EMBL/GenBank/DDBJ whole genome shotgun (WGS) entry which is preliminary data.</text>
</comment>
<keyword evidence="3" id="KW-1185">Reference proteome</keyword>
<evidence type="ECO:0000313" key="3">
    <source>
        <dbReference type="Proteomes" id="UP000321749"/>
    </source>
</evidence>
<accession>A0AA87USU8</accession>
<dbReference type="InterPro" id="IPR007345">
    <property type="entry name" value="Polysacch_pyruvyl_Trfase"/>
</dbReference>
<dbReference type="Pfam" id="PF04230">
    <property type="entry name" value="PS_pyruv_trans"/>
    <property type="match status" value="1"/>
</dbReference>
<dbReference type="AlphaFoldDB" id="A0AA87USU8"/>
<dbReference type="EMBL" id="BJUU01000013">
    <property type="protein sequence ID" value="GEK80760.1"/>
    <property type="molecule type" value="Genomic_DNA"/>
</dbReference>
<dbReference type="RefSeq" id="WP_186808226.1">
    <property type="nucleotide sequence ID" value="NZ_BJUU01000013.1"/>
</dbReference>
<reference evidence="2 3" key="1">
    <citation type="submission" date="2019-07" db="EMBL/GenBank/DDBJ databases">
        <title>Whole genome shotgun sequence of Agrococcus baldri NBRC 103055.</title>
        <authorList>
            <person name="Hosoyama A."/>
            <person name="Uohara A."/>
            <person name="Ohji S."/>
            <person name="Ichikawa N."/>
        </authorList>
    </citation>
    <scope>NUCLEOTIDE SEQUENCE [LARGE SCALE GENOMIC DNA]</scope>
    <source>
        <strain evidence="2 3">NBRC 103055</strain>
    </source>
</reference>
<organism evidence="2 3">
    <name type="scientific">Agrococcus baldri</name>
    <dbReference type="NCBI Taxonomy" id="153730"/>
    <lineage>
        <taxon>Bacteria</taxon>
        <taxon>Bacillati</taxon>
        <taxon>Actinomycetota</taxon>
        <taxon>Actinomycetes</taxon>
        <taxon>Micrococcales</taxon>
        <taxon>Microbacteriaceae</taxon>
        <taxon>Agrococcus</taxon>
    </lineage>
</organism>
<dbReference type="Proteomes" id="UP000321749">
    <property type="component" value="Unassembled WGS sequence"/>
</dbReference>
<gene>
    <name evidence="2" type="primary">gumL</name>
    <name evidence="2" type="ORF">ABA31_21110</name>
</gene>